<protein>
    <submittedName>
        <fullName evidence="1">Uncharacterized protein</fullName>
    </submittedName>
</protein>
<gene>
    <name evidence="1" type="ORF">BKD09_23155</name>
</gene>
<sequence>MMSSSAYAIQDIEVVLIKLWRNRNVMLMNKSSAKLAADLTFRFARLSQVRARDQCCACTGAAWQDIAFIFDPAQFAGTTSSLVLP</sequence>
<dbReference type="AlphaFoldDB" id="A0A1L3FD46"/>
<dbReference type="Proteomes" id="UP000181962">
    <property type="component" value="Chromosome"/>
</dbReference>
<name>A0A1L3FD46_BRAJP</name>
<reference evidence="1 2" key="1">
    <citation type="submission" date="2016-11" db="EMBL/GenBank/DDBJ databases">
        <title>Complete Genome Sequence of Bradyrhizobium sp. strain J5, an isolated from soybean nodule in Hokkaido.</title>
        <authorList>
            <person name="Kanehara K."/>
        </authorList>
    </citation>
    <scope>NUCLEOTIDE SEQUENCE [LARGE SCALE GENOMIC DNA]</scope>
    <source>
        <strain evidence="1 2">J5</strain>
    </source>
</reference>
<dbReference type="EMBL" id="CP017637">
    <property type="protein sequence ID" value="APG11234.1"/>
    <property type="molecule type" value="Genomic_DNA"/>
</dbReference>
<organism evidence="1 2">
    <name type="scientific">Bradyrhizobium japonicum</name>
    <dbReference type="NCBI Taxonomy" id="375"/>
    <lineage>
        <taxon>Bacteria</taxon>
        <taxon>Pseudomonadati</taxon>
        <taxon>Pseudomonadota</taxon>
        <taxon>Alphaproteobacteria</taxon>
        <taxon>Hyphomicrobiales</taxon>
        <taxon>Nitrobacteraceae</taxon>
        <taxon>Bradyrhizobium</taxon>
    </lineage>
</organism>
<proteinExistence type="predicted"/>
<evidence type="ECO:0000313" key="2">
    <source>
        <dbReference type="Proteomes" id="UP000181962"/>
    </source>
</evidence>
<evidence type="ECO:0000313" key="1">
    <source>
        <dbReference type="EMBL" id="APG11234.1"/>
    </source>
</evidence>
<accession>A0A1L3FD46</accession>